<dbReference type="Proteomes" id="UP001529180">
    <property type="component" value="Unassembled WGS sequence"/>
</dbReference>
<comment type="caution">
    <text evidence="2">The sequence shown here is derived from an EMBL/GenBank/DDBJ whole genome shotgun (WGS) entry which is preliminary data.</text>
</comment>
<keyword evidence="3" id="KW-1185">Reference proteome</keyword>
<feature type="transmembrane region" description="Helical" evidence="1">
    <location>
        <begin position="18"/>
        <end position="36"/>
    </location>
</feature>
<evidence type="ECO:0000256" key="1">
    <source>
        <dbReference type="SAM" id="Phobius"/>
    </source>
</evidence>
<sequence>MADQNNGSKFHFEKTLNIGHLLTTVALIVSATIYVMRIESRIEVMEVTQHTMSLRIDRETGRTEAALAKIERYLQRIEDKIDRKADRP</sequence>
<name>A0ABT6GGJ8_9PROT</name>
<reference evidence="2 3" key="1">
    <citation type="submission" date="2023-03" db="EMBL/GenBank/DDBJ databases">
        <title>Strain FZY0004 represents a novel species in the genus Thalassospira isolated from seawater.</title>
        <authorList>
            <person name="Fu Z.-Y."/>
        </authorList>
    </citation>
    <scope>NUCLEOTIDE SEQUENCE [LARGE SCALE GENOMIC DNA]</scope>
    <source>
        <strain evidence="2 3">FZY0004</strain>
    </source>
</reference>
<keyword evidence="1" id="KW-0812">Transmembrane</keyword>
<keyword evidence="1" id="KW-0472">Membrane</keyword>
<evidence type="ECO:0000313" key="2">
    <source>
        <dbReference type="EMBL" id="MDG4721140.1"/>
    </source>
</evidence>
<gene>
    <name evidence="2" type="ORF">P7680_19195</name>
</gene>
<organism evidence="2 3">
    <name type="scientific">Thalassospira aquimaris</name>
    <dbReference type="NCBI Taxonomy" id="3037796"/>
    <lineage>
        <taxon>Bacteria</taxon>
        <taxon>Pseudomonadati</taxon>
        <taxon>Pseudomonadota</taxon>
        <taxon>Alphaproteobacteria</taxon>
        <taxon>Rhodospirillales</taxon>
        <taxon>Thalassospiraceae</taxon>
        <taxon>Thalassospira</taxon>
    </lineage>
</organism>
<dbReference type="RefSeq" id="WP_278006942.1">
    <property type="nucleotide sequence ID" value="NZ_JARSBO010000010.1"/>
</dbReference>
<dbReference type="EMBL" id="JARSBO010000010">
    <property type="protein sequence ID" value="MDG4721140.1"/>
    <property type="molecule type" value="Genomic_DNA"/>
</dbReference>
<proteinExistence type="predicted"/>
<evidence type="ECO:0000313" key="3">
    <source>
        <dbReference type="Proteomes" id="UP001529180"/>
    </source>
</evidence>
<protein>
    <submittedName>
        <fullName evidence="2">Uncharacterized protein</fullName>
    </submittedName>
</protein>
<accession>A0ABT6GGJ8</accession>
<keyword evidence="1" id="KW-1133">Transmembrane helix</keyword>